<dbReference type="Pfam" id="PF01636">
    <property type="entry name" value="APH"/>
    <property type="match status" value="1"/>
</dbReference>
<sequence>MEELLRRLGRDPRTLRSVETLAGSASGSLVALVRLGDAEFVLKTTTAREAAFYRAAPRLPVRVPRVIAADDTCLLLESLGPARPAAQWPSSRWPEVARQLGALHRPEVLATLGGRSWLRRTSVRSPDAAAREFWCAAELARLDELRPAALPACLVHGDLHAGNLLHDGAGELVWTDWQEVGVGSGPEDLALLWQRAEFDGADPPRAAMLATYAEARGIPCDDRLADAAAAAEVRLLLLDWPPFLLGTDPARAALMRRRLHALSPPRRS</sequence>
<keyword evidence="3" id="KW-1185">Reference proteome</keyword>
<evidence type="ECO:0000259" key="1">
    <source>
        <dbReference type="Pfam" id="PF01636"/>
    </source>
</evidence>
<gene>
    <name evidence="2" type="ORF">Air01nite_68160</name>
</gene>
<comment type="caution">
    <text evidence="2">The sequence shown here is derived from an EMBL/GenBank/DDBJ whole genome shotgun (WGS) entry which is preliminary data.</text>
</comment>
<dbReference type="Gene3D" id="3.90.1200.10">
    <property type="match status" value="1"/>
</dbReference>
<evidence type="ECO:0000313" key="3">
    <source>
        <dbReference type="Proteomes" id="UP000624325"/>
    </source>
</evidence>
<dbReference type="RefSeq" id="WP_203707540.1">
    <property type="nucleotide sequence ID" value="NZ_BAAALU010000002.1"/>
</dbReference>
<feature type="domain" description="Aminoglycoside phosphotransferase" evidence="1">
    <location>
        <begin position="33"/>
        <end position="213"/>
    </location>
</feature>
<dbReference type="InterPro" id="IPR011009">
    <property type="entry name" value="Kinase-like_dom_sf"/>
</dbReference>
<organism evidence="2 3">
    <name type="scientific">Asanoa iriomotensis</name>
    <dbReference type="NCBI Taxonomy" id="234613"/>
    <lineage>
        <taxon>Bacteria</taxon>
        <taxon>Bacillati</taxon>
        <taxon>Actinomycetota</taxon>
        <taxon>Actinomycetes</taxon>
        <taxon>Micromonosporales</taxon>
        <taxon>Micromonosporaceae</taxon>
        <taxon>Asanoa</taxon>
    </lineage>
</organism>
<name>A0ABQ4CD70_9ACTN</name>
<accession>A0ABQ4CD70</accession>
<dbReference type="InterPro" id="IPR002575">
    <property type="entry name" value="Aminoglycoside_PTrfase"/>
</dbReference>
<reference evidence="2 3" key="1">
    <citation type="submission" date="2021-01" db="EMBL/GenBank/DDBJ databases">
        <title>Whole genome shotgun sequence of Asanoa iriomotensis NBRC 100142.</title>
        <authorList>
            <person name="Komaki H."/>
            <person name="Tamura T."/>
        </authorList>
    </citation>
    <scope>NUCLEOTIDE SEQUENCE [LARGE SCALE GENOMIC DNA]</scope>
    <source>
        <strain evidence="2 3">NBRC 100142</strain>
    </source>
</reference>
<proteinExistence type="predicted"/>
<protein>
    <recommendedName>
        <fullName evidence="1">Aminoglycoside phosphotransferase domain-containing protein</fullName>
    </recommendedName>
</protein>
<dbReference type="EMBL" id="BONC01000075">
    <property type="protein sequence ID" value="GIF60721.1"/>
    <property type="molecule type" value="Genomic_DNA"/>
</dbReference>
<evidence type="ECO:0000313" key="2">
    <source>
        <dbReference type="EMBL" id="GIF60721.1"/>
    </source>
</evidence>
<dbReference type="SUPFAM" id="SSF56112">
    <property type="entry name" value="Protein kinase-like (PK-like)"/>
    <property type="match status" value="1"/>
</dbReference>
<dbReference type="Proteomes" id="UP000624325">
    <property type="component" value="Unassembled WGS sequence"/>
</dbReference>